<evidence type="ECO:0000313" key="2">
    <source>
        <dbReference type="Proteomes" id="UP000199025"/>
    </source>
</evidence>
<sequence>MLKYAASLSEDDVRYVEAAFTAHEVEAMTTAETTEGAHELIQAWHASGRPLAIVSNNSAAAISTYLDFHGIRPLVDVVSTRESADVGLLKPRPYLTRALA</sequence>
<dbReference type="OrthoDB" id="4547358at2"/>
<keyword evidence="2" id="KW-1185">Reference proteome</keyword>
<dbReference type="EMBL" id="FORP01000014">
    <property type="protein sequence ID" value="SFK12944.1"/>
    <property type="molecule type" value="Genomic_DNA"/>
</dbReference>
<dbReference type="AlphaFoldDB" id="A0A1I3X002"/>
<organism evidence="1 2">
    <name type="scientific">Amycolatopsis sacchari</name>
    <dbReference type="NCBI Taxonomy" id="115433"/>
    <lineage>
        <taxon>Bacteria</taxon>
        <taxon>Bacillati</taxon>
        <taxon>Actinomycetota</taxon>
        <taxon>Actinomycetes</taxon>
        <taxon>Pseudonocardiales</taxon>
        <taxon>Pseudonocardiaceae</taxon>
        <taxon>Amycolatopsis</taxon>
    </lineage>
</organism>
<dbReference type="SUPFAM" id="SSF56784">
    <property type="entry name" value="HAD-like"/>
    <property type="match status" value="1"/>
</dbReference>
<dbReference type="Gene3D" id="3.40.50.1000">
    <property type="entry name" value="HAD superfamily/HAD-like"/>
    <property type="match status" value="1"/>
</dbReference>
<evidence type="ECO:0000313" key="1">
    <source>
        <dbReference type="EMBL" id="SFK12944.1"/>
    </source>
</evidence>
<dbReference type="Proteomes" id="UP000199025">
    <property type="component" value="Unassembled WGS sequence"/>
</dbReference>
<proteinExistence type="predicted"/>
<dbReference type="RefSeq" id="WP_091510976.1">
    <property type="nucleotide sequence ID" value="NZ_CBDQZW010000019.1"/>
</dbReference>
<dbReference type="STRING" id="115433.SAMN05421835_11474"/>
<reference evidence="1 2" key="1">
    <citation type="submission" date="2016-10" db="EMBL/GenBank/DDBJ databases">
        <authorList>
            <person name="de Groot N.N."/>
        </authorList>
    </citation>
    <scope>NUCLEOTIDE SEQUENCE [LARGE SCALE GENOMIC DNA]</scope>
    <source>
        <strain evidence="1 2">DSM 44468</strain>
    </source>
</reference>
<dbReference type="InterPro" id="IPR023214">
    <property type="entry name" value="HAD_sf"/>
</dbReference>
<name>A0A1I3X002_9PSEU</name>
<dbReference type="InterPro" id="IPR036412">
    <property type="entry name" value="HAD-like_sf"/>
</dbReference>
<accession>A0A1I3X002</accession>
<dbReference type="Pfam" id="PF00702">
    <property type="entry name" value="Hydrolase"/>
    <property type="match status" value="1"/>
</dbReference>
<protein>
    <submittedName>
        <fullName evidence="1">Uncharacterized protein</fullName>
    </submittedName>
</protein>
<gene>
    <name evidence="1" type="ORF">SAMN05421835_11474</name>
</gene>